<organism evidence="2 3">
    <name type="scientific">Candidatus Yanofskybacteria bacterium GW2011_GWC2_41_9</name>
    <dbReference type="NCBI Taxonomy" id="1619029"/>
    <lineage>
        <taxon>Bacteria</taxon>
        <taxon>Candidatus Yanofskyibacteriota</taxon>
    </lineage>
</organism>
<feature type="transmembrane region" description="Helical" evidence="1">
    <location>
        <begin position="6"/>
        <end position="29"/>
    </location>
</feature>
<keyword evidence="1" id="KW-0812">Transmembrane</keyword>
<accession>A0A0G0XQX2</accession>
<gene>
    <name evidence="2" type="ORF">UU84_C0016G0007</name>
</gene>
<evidence type="ECO:0000313" key="3">
    <source>
        <dbReference type="Proteomes" id="UP000033859"/>
    </source>
</evidence>
<keyword evidence="1" id="KW-0472">Membrane</keyword>
<evidence type="ECO:0000256" key="1">
    <source>
        <dbReference type="SAM" id="Phobius"/>
    </source>
</evidence>
<dbReference type="Proteomes" id="UP000033859">
    <property type="component" value="Unassembled WGS sequence"/>
</dbReference>
<sequence length="212" mass="24224">MDTQKGFVSLIPLIIGFIILVGIGGYVVFVKRYQIPTATITPSPATSSNKQTYRNNLFGIEFLYPKDWFIFDSNEGDIQVLDIYPKSAQSNMVKSSYVHMAFIPNREINFVWGPGPTIEDYEKMFSVSSMTCNNSPVFDNYEEIKNCRLMKIGDQNNLLFEYLDNNKWEQAAWIATPENKNFFGFIIGMTTINDTNLSSIFNEIISSLQLLK</sequence>
<comment type="caution">
    <text evidence="2">The sequence shown here is derived from an EMBL/GenBank/DDBJ whole genome shotgun (WGS) entry which is preliminary data.</text>
</comment>
<dbReference type="EMBL" id="LCCE01000016">
    <property type="protein sequence ID" value="KKS26802.1"/>
    <property type="molecule type" value="Genomic_DNA"/>
</dbReference>
<dbReference type="AlphaFoldDB" id="A0A0G0XQX2"/>
<protein>
    <submittedName>
        <fullName evidence="2">Uncharacterized protein</fullName>
    </submittedName>
</protein>
<proteinExistence type="predicted"/>
<keyword evidence="1" id="KW-1133">Transmembrane helix</keyword>
<evidence type="ECO:0000313" key="2">
    <source>
        <dbReference type="EMBL" id="KKS26802.1"/>
    </source>
</evidence>
<name>A0A0G0XQX2_9BACT</name>
<reference evidence="2 3" key="1">
    <citation type="journal article" date="2015" name="Nature">
        <title>rRNA introns, odd ribosomes, and small enigmatic genomes across a large radiation of phyla.</title>
        <authorList>
            <person name="Brown C.T."/>
            <person name="Hug L.A."/>
            <person name="Thomas B.C."/>
            <person name="Sharon I."/>
            <person name="Castelle C.J."/>
            <person name="Singh A."/>
            <person name="Wilkins M.J."/>
            <person name="Williams K.H."/>
            <person name="Banfield J.F."/>
        </authorList>
    </citation>
    <scope>NUCLEOTIDE SEQUENCE [LARGE SCALE GENOMIC DNA]</scope>
</reference>